<feature type="region of interest" description="Disordered" evidence="1">
    <location>
        <begin position="303"/>
        <end position="333"/>
    </location>
</feature>
<feature type="compositionally biased region" description="Pro residues" evidence="1">
    <location>
        <begin position="161"/>
        <end position="172"/>
    </location>
</feature>
<keyword evidence="2" id="KW-0472">Membrane</keyword>
<proteinExistence type="predicted"/>
<dbReference type="AlphaFoldDB" id="A0A1S2ND94"/>
<dbReference type="EMBL" id="JRYB01000001">
    <property type="protein sequence ID" value="OIJ43066.1"/>
    <property type="molecule type" value="Genomic_DNA"/>
</dbReference>
<dbReference type="RefSeq" id="WP_071362145.1">
    <property type="nucleotide sequence ID" value="NZ_JRYB01000001.1"/>
</dbReference>
<evidence type="ECO:0000313" key="3">
    <source>
        <dbReference type="EMBL" id="OIJ43066.1"/>
    </source>
</evidence>
<name>A0A1S2ND94_9BURK</name>
<feature type="compositionally biased region" description="Pro residues" evidence="1">
    <location>
        <begin position="200"/>
        <end position="212"/>
    </location>
</feature>
<dbReference type="InterPro" id="IPR011009">
    <property type="entry name" value="Kinase-like_dom_sf"/>
</dbReference>
<feature type="region of interest" description="Disordered" evidence="1">
    <location>
        <begin position="161"/>
        <end position="230"/>
    </location>
</feature>
<comment type="caution">
    <text evidence="3">The sequence shown here is derived from an EMBL/GenBank/DDBJ whole genome shotgun (WGS) entry which is preliminary data.</text>
</comment>
<dbReference type="SUPFAM" id="SSF56112">
    <property type="entry name" value="Protein kinase-like (PK-like)"/>
    <property type="match status" value="1"/>
</dbReference>
<reference evidence="3 4" key="1">
    <citation type="submission" date="2014-10" db="EMBL/GenBank/DDBJ databases">
        <authorList>
            <person name="Seo M.-J."/>
            <person name="Seok Y.J."/>
            <person name="Cha I.-T."/>
        </authorList>
    </citation>
    <scope>NUCLEOTIDE SEQUENCE [LARGE SCALE GENOMIC DNA]</scope>
    <source>
        <strain evidence="3 4">NEU</strain>
    </source>
</reference>
<accession>A0A1S2ND94</accession>
<evidence type="ECO:0000313" key="4">
    <source>
        <dbReference type="Proteomes" id="UP000180246"/>
    </source>
</evidence>
<feature type="compositionally biased region" description="Low complexity" evidence="1">
    <location>
        <begin position="213"/>
        <end position="230"/>
    </location>
</feature>
<evidence type="ECO:0000256" key="2">
    <source>
        <dbReference type="SAM" id="Phobius"/>
    </source>
</evidence>
<organism evidence="3 4">
    <name type="scientific">Massilia timonae</name>
    <dbReference type="NCBI Taxonomy" id="47229"/>
    <lineage>
        <taxon>Bacteria</taxon>
        <taxon>Pseudomonadati</taxon>
        <taxon>Pseudomonadota</taxon>
        <taxon>Betaproteobacteria</taxon>
        <taxon>Burkholderiales</taxon>
        <taxon>Oxalobacteraceae</taxon>
        <taxon>Telluria group</taxon>
        <taxon>Massilia</taxon>
    </lineage>
</organism>
<gene>
    <name evidence="3" type="ORF">LO55_3144</name>
</gene>
<feature type="transmembrane region" description="Helical" evidence="2">
    <location>
        <begin position="236"/>
        <end position="257"/>
    </location>
</feature>
<evidence type="ECO:0000256" key="1">
    <source>
        <dbReference type="SAM" id="MobiDB-lite"/>
    </source>
</evidence>
<evidence type="ECO:0008006" key="5">
    <source>
        <dbReference type="Google" id="ProtNLM"/>
    </source>
</evidence>
<protein>
    <recommendedName>
        <fullName evidence="5">PEGA domain protein</fullName>
    </recommendedName>
</protein>
<keyword evidence="2" id="KW-0812">Transmembrane</keyword>
<dbReference type="Proteomes" id="UP000180246">
    <property type="component" value="Unassembled WGS sequence"/>
</dbReference>
<sequence>MMSPDTAAQQLDGRTVREIVEHNHEMVSEAWCRRIVRQVLQSLEVQYGMRMPHRVITPDTLLILDSGDPMLLPSSDEEPDPDALPEIEARDVHDLAAVVHYAVTLDLAPTTPLRGRPLGEYSESFIEAIDRCLAPDPAARPRTIEQMRELLGIVVLAPPPPPPFDDAAPLPPGEDEAAPAPPAAPALEPAVEQTIAPAPSFVPPPAPPPAPVHVPRTRSAPDPAASPAATQRPRRWLLIGIVALVVVGAVLALFALLRQADSSDALALSVPPALEDPHNASEAPLVTLPPAPEARLEGPVIDETASGAPLAPPPAPDAAVPPTAVQLAPKGTPPEAAVAGTTYTLAVKPWGTIVVDDVERGASPPLRRITLPPGEHTIRIVNPSFPEHTVTVHSVEGQAGTIELDFTEERAQ</sequence>
<keyword evidence="2" id="KW-1133">Transmembrane helix</keyword>